<dbReference type="AlphaFoldDB" id="A0A8T0DER3"/>
<accession>A0A8T0DER3</accession>
<proteinExistence type="predicted"/>
<feature type="compositionally biased region" description="Polar residues" evidence="1">
    <location>
        <begin position="279"/>
        <end position="294"/>
    </location>
</feature>
<feature type="region of interest" description="Disordered" evidence="1">
    <location>
        <begin position="85"/>
        <end position="131"/>
    </location>
</feature>
<organism evidence="2 3">
    <name type="scientific">Paragonimus westermani</name>
    <dbReference type="NCBI Taxonomy" id="34504"/>
    <lineage>
        <taxon>Eukaryota</taxon>
        <taxon>Metazoa</taxon>
        <taxon>Spiralia</taxon>
        <taxon>Lophotrochozoa</taxon>
        <taxon>Platyhelminthes</taxon>
        <taxon>Trematoda</taxon>
        <taxon>Digenea</taxon>
        <taxon>Plagiorchiida</taxon>
        <taxon>Troglotremata</taxon>
        <taxon>Troglotrematidae</taxon>
        <taxon>Paragonimus</taxon>
    </lineage>
</organism>
<name>A0A8T0DER3_9TREM</name>
<evidence type="ECO:0000313" key="2">
    <source>
        <dbReference type="EMBL" id="KAF8565368.1"/>
    </source>
</evidence>
<evidence type="ECO:0000313" key="3">
    <source>
        <dbReference type="Proteomes" id="UP000699462"/>
    </source>
</evidence>
<dbReference type="OrthoDB" id="2151530at2759"/>
<evidence type="ECO:0000256" key="1">
    <source>
        <dbReference type="SAM" id="MobiDB-lite"/>
    </source>
</evidence>
<reference evidence="2 3" key="1">
    <citation type="submission" date="2019-07" db="EMBL/GenBank/DDBJ databases">
        <title>Annotation for the trematode Paragonimus westermani.</title>
        <authorList>
            <person name="Choi Y.-J."/>
        </authorList>
    </citation>
    <scope>NUCLEOTIDE SEQUENCE [LARGE SCALE GENOMIC DNA]</scope>
    <source>
        <strain evidence="2">180907_Pwestermani</strain>
    </source>
</reference>
<keyword evidence="3" id="KW-1185">Reference proteome</keyword>
<dbReference type="EMBL" id="JTDF01006887">
    <property type="protein sequence ID" value="KAF8565368.1"/>
    <property type="molecule type" value="Genomic_DNA"/>
</dbReference>
<feature type="compositionally biased region" description="Basic residues" evidence="1">
    <location>
        <begin position="8"/>
        <end position="22"/>
    </location>
</feature>
<protein>
    <submittedName>
        <fullName evidence="2">Uncharacterized protein</fullName>
    </submittedName>
</protein>
<sequence>MSAEGYLRKSRKQAANKKPLTKPKKEVANRLFADIDDGSSETSGGGLIFLKKNRVASLRKTGTPQLSADENDEFDESTDNLLVPFTASTVPKRSSLKTPDHPPTPGSEKRVTIVDDKTRSATNPDASGSRNLRVLSPIHNVNSLDNMFFIQEGGDGGLRPLSIASLDVDGSLKNASSLSMCSQESSDSVQKLEECLEDNSVHREKVSGIKPIASLSRMGHSREHSRDRSITGTLNMFDSTFQSHVTATTDLNSTEPIEDIDQYSDDFESEDQLPKQPPISKTSSGRLRNVTGTGEKTKKHRDFSQSSDSKKHEKHAQRACSFK</sequence>
<comment type="caution">
    <text evidence="2">The sequence shown here is derived from an EMBL/GenBank/DDBJ whole genome shotgun (WGS) entry which is preliminary data.</text>
</comment>
<dbReference type="Proteomes" id="UP000699462">
    <property type="component" value="Unassembled WGS sequence"/>
</dbReference>
<feature type="compositionally biased region" description="Polar residues" evidence="1">
    <location>
        <begin position="120"/>
        <end position="130"/>
    </location>
</feature>
<gene>
    <name evidence="2" type="ORF">P879_05943</name>
</gene>
<feature type="region of interest" description="Disordered" evidence="1">
    <location>
        <begin position="1"/>
        <end position="46"/>
    </location>
</feature>
<feature type="region of interest" description="Disordered" evidence="1">
    <location>
        <begin position="263"/>
        <end position="323"/>
    </location>
</feature>
<feature type="compositionally biased region" description="Basic and acidic residues" evidence="1">
    <location>
        <begin position="107"/>
        <end position="119"/>
    </location>
</feature>